<dbReference type="AlphaFoldDB" id="A0AAD7GW45"/>
<sequence>LRRAWDKEIRGHEATRRAWASEVAAHEMIRVGWEEERLQLVRDREEWLREKHGEETRRKAEDERVRAGFGWESLRAEEHCLRHGARQYSARISNVPRVYDPVQACTETAVEIHGRKIASPSWCEDRGCNGVYGHWTVDYSEPTCVTHFDAFKDKGCISETGLRRIESRLENLQAGDNWRDMCSSTPANFRHLHFESPGMCEHWGKYGVWGIWEIEDREC</sequence>
<feature type="non-terminal residue" evidence="1">
    <location>
        <position position="1"/>
    </location>
</feature>
<name>A0AAD7GW45_MYCRO</name>
<reference evidence="1" key="1">
    <citation type="submission" date="2023-03" db="EMBL/GenBank/DDBJ databases">
        <title>Massive genome expansion in bonnet fungi (Mycena s.s.) driven by repeated elements and novel gene families across ecological guilds.</title>
        <authorList>
            <consortium name="Lawrence Berkeley National Laboratory"/>
            <person name="Harder C.B."/>
            <person name="Miyauchi S."/>
            <person name="Viragh M."/>
            <person name="Kuo A."/>
            <person name="Thoen E."/>
            <person name="Andreopoulos B."/>
            <person name="Lu D."/>
            <person name="Skrede I."/>
            <person name="Drula E."/>
            <person name="Henrissat B."/>
            <person name="Morin E."/>
            <person name="Kohler A."/>
            <person name="Barry K."/>
            <person name="LaButti K."/>
            <person name="Morin E."/>
            <person name="Salamov A."/>
            <person name="Lipzen A."/>
            <person name="Mereny Z."/>
            <person name="Hegedus B."/>
            <person name="Baldrian P."/>
            <person name="Stursova M."/>
            <person name="Weitz H."/>
            <person name="Taylor A."/>
            <person name="Grigoriev I.V."/>
            <person name="Nagy L.G."/>
            <person name="Martin F."/>
            <person name="Kauserud H."/>
        </authorList>
    </citation>
    <scope>NUCLEOTIDE SEQUENCE</scope>
    <source>
        <strain evidence="1">CBHHK067</strain>
    </source>
</reference>
<comment type="caution">
    <text evidence="1">The sequence shown here is derived from an EMBL/GenBank/DDBJ whole genome shotgun (WGS) entry which is preliminary data.</text>
</comment>
<feature type="non-terminal residue" evidence="1">
    <location>
        <position position="219"/>
    </location>
</feature>
<evidence type="ECO:0000313" key="2">
    <source>
        <dbReference type="Proteomes" id="UP001221757"/>
    </source>
</evidence>
<proteinExistence type="predicted"/>
<dbReference type="Proteomes" id="UP001221757">
    <property type="component" value="Unassembled WGS sequence"/>
</dbReference>
<gene>
    <name evidence="1" type="ORF">B0H17DRAFT_906168</name>
</gene>
<accession>A0AAD7GW45</accession>
<evidence type="ECO:0000313" key="1">
    <source>
        <dbReference type="EMBL" id="KAJ7706656.1"/>
    </source>
</evidence>
<protein>
    <submittedName>
        <fullName evidence="1">Uncharacterized protein</fullName>
    </submittedName>
</protein>
<keyword evidence="2" id="KW-1185">Reference proteome</keyword>
<organism evidence="1 2">
    <name type="scientific">Mycena rosella</name>
    <name type="common">Pink bonnet</name>
    <name type="synonym">Agaricus rosellus</name>
    <dbReference type="NCBI Taxonomy" id="1033263"/>
    <lineage>
        <taxon>Eukaryota</taxon>
        <taxon>Fungi</taxon>
        <taxon>Dikarya</taxon>
        <taxon>Basidiomycota</taxon>
        <taxon>Agaricomycotina</taxon>
        <taxon>Agaricomycetes</taxon>
        <taxon>Agaricomycetidae</taxon>
        <taxon>Agaricales</taxon>
        <taxon>Marasmiineae</taxon>
        <taxon>Mycenaceae</taxon>
        <taxon>Mycena</taxon>
    </lineage>
</organism>
<dbReference type="EMBL" id="JARKIE010000006">
    <property type="protein sequence ID" value="KAJ7706656.1"/>
    <property type="molecule type" value="Genomic_DNA"/>
</dbReference>